<dbReference type="InterPro" id="IPR027417">
    <property type="entry name" value="P-loop_NTPase"/>
</dbReference>
<proteinExistence type="inferred from homology"/>
<evidence type="ECO:0000256" key="3">
    <source>
        <dbReference type="ARBA" id="ARBA00012154"/>
    </source>
</evidence>
<dbReference type="RefSeq" id="WP_045251981.1">
    <property type="nucleotide sequence ID" value="NZ_JYIT01000085.1"/>
</dbReference>
<name>A0A0F0KHX4_9MICO</name>
<dbReference type="UniPathway" id="UPA00053">
    <property type="reaction ID" value="UER00088"/>
</dbReference>
<protein>
    <recommendedName>
        <fullName evidence="3 11">Shikimate kinase</fullName>
        <shortName evidence="11">SK</shortName>
        <ecNumber evidence="3 11">2.7.1.71</ecNumber>
    </recommendedName>
</protein>
<comment type="cofactor">
    <cofactor evidence="11">
        <name>Mg(2+)</name>
        <dbReference type="ChEBI" id="CHEBI:18420"/>
    </cofactor>
    <text evidence="11">Binds 1 Mg(2+) ion per subunit.</text>
</comment>
<dbReference type="InterPro" id="IPR000623">
    <property type="entry name" value="Shikimate_kinase/TSH1"/>
</dbReference>
<evidence type="ECO:0000256" key="1">
    <source>
        <dbReference type="ARBA" id="ARBA00004842"/>
    </source>
</evidence>
<keyword evidence="13" id="KW-1185">Reference proteome</keyword>
<keyword evidence="7 11" id="KW-0418">Kinase</keyword>
<gene>
    <name evidence="11 12" type="primary">aroK</name>
    <name evidence="12" type="ORF">RL72_03333</name>
</gene>
<evidence type="ECO:0000256" key="8">
    <source>
        <dbReference type="ARBA" id="ARBA00022840"/>
    </source>
</evidence>
<dbReference type="AlphaFoldDB" id="A0A0F0KHX4"/>
<feature type="binding site" evidence="11">
    <location>
        <position position="121"/>
    </location>
    <ligand>
        <name>ATP</name>
        <dbReference type="ChEBI" id="CHEBI:30616"/>
    </ligand>
</feature>
<evidence type="ECO:0000256" key="11">
    <source>
        <dbReference type="HAMAP-Rule" id="MF_00109"/>
    </source>
</evidence>
<dbReference type="PANTHER" id="PTHR21087">
    <property type="entry name" value="SHIKIMATE KINASE"/>
    <property type="match status" value="1"/>
</dbReference>
<dbReference type="GO" id="GO:0005829">
    <property type="term" value="C:cytosol"/>
    <property type="evidence" value="ECO:0007669"/>
    <property type="project" value="TreeGrafter"/>
</dbReference>
<keyword evidence="11" id="KW-0479">Metal-binding</keyword>
<evidence type="ECO:0000256" key="10">
    <source>
        <dbReference type="ARBA" id="ARBA00048567"/>
    </source>
</evidence>
<dbReference type="PROSITE" id="PS01128">
    <property type="entry name" value="SHIKIMATE_KINASE"/>
    <property type="match status" value="1"/>
</dbReference>
<comment type="subcellular location">
    <subcellularLocation>
        <location evidence="11">Cytoplasm</location>
    </subcellularLocation>
</comment>
<keyword evidence="4 11" id="KW-0028">Amino-acid biosynthesis</keyword>
<comment type="subunit">
    <text evidence="11">Monomer.</text>
</comment>
<reference evidence="12 13" key="1">
    <citation type="submission" date="2015-02" db="EMBL/GenBank/DDBJ databases">
        <title>Draft genome sequences of ten Microbacterium spp. with emphasis on heavy metal contaminated environments.</title>
        <authorList>
            <person name="Corretto E."/>
        </authorList>
    </citation>
    <scope>NUCLEOTIDE SEQUENCE [LARGE SCALE GENOMIC DNA]</scope>
    <source>
        <strain evidence="12 13">DSM 23848</strain>
    </source>
</reference>
<comment type="caution">
    <text evidence="11">Lacks conserved residue(s) required for the propagation of feature annotation.</text>
</comment>
<dbReference type="GO" id="GO:0009073">
    <property type="term" value="P:aromatic amino acid family biosynthetic process"/>
    <property type="evidence" value="ECO:0007669"/>
    <property type="project" value="UniProtKB-KW"/>
</dbReference>
<dbReference type="PANTHER" id="PTHR21087:SF16">
    <property type="entry name" value="SHIKIMATE KINASE 1, CHLOROPLASTIC"/>
    <property type="match status" value="1"/>
</dbReference>
<evidence type="ECO:0000313" key="12">
    <source>
        <dbReference type="EMBL" id="KJL18861.1"/>
    </source>
</evidence>
<dbReference type="PRINTS" id="PR01100">
    <property type="entry name" value="SHIKIMTKNASE"/>
</dbReference>
<feature type="binding site" evidence="11">
    <location>
        <begin position="19"/>
        <end position="24"/>
    </location>
    <ligand>
        <name>ATP</name>
        <dbReference type="ChEBI" id="CHEBI:30616"/>
    </ligand>
</feature>
<dbReference type="InterPro" id="IPR031322">
    <property type="entry name" value="Shikimate/glucono_kinase"/>
</dbReference>
<dbReference type="GO" id="GO:0004765">
    <property type="term" value="F:shikimate kinase activity"/>
    <property type="evidence" value="ECO:0007669"/>
    <property type="project" value="UniProtKB-UniRule"/>
</dbReference>
<dbReference type="PATRIC" id="fig|582680.7.peg.3389"/>
<dbReference type="Pfam" id="PF01202">
    <property type="entry name" value="SKI"/>
    <property type="match status" value="1"/>
</dbReference>
<accession>A0A0F0KHX4</accession>
<dbReference type="SUPFAM" id="SSF52540">
    <property type="entry name" value="P-loop containing nucleoside triphosphate hydrolases"/>
    <property type="match status" value="1"/>
</dbReference>
<keyword evidence="8 11" id="KW-0067">ATP-binding</keyword>
<organism evidence="12 13">
    <name type="scientific">Microbacterium azadirachtae</name>
    <dbReference type="NCBI Taxonomy" id="582680"/>
    <lineage>
        <taxon>Bacteria</taxon>
        <taxon>Bacillati</taxon>
        <taxon>Actinomycetota</taxon>
        <taxon>Actinomycetes</taxon>
        <taxon>Micrococcales</taxon>
        <taxon>Microbacteriaceae</taxon>
        <taxon>Microbacterium</taxon>
    </lineage>
</organism>
<sequence length="175" mass="19034">MSSAESAAPETLVLVGPMGAGKTSIGRRVARSTGLRFVDTDKAIAREHGPIAAIFAEHGEARFREWERQSVAEAVAGGGVISLGGGAVLDEATRQLLRTVPVVMLIVSAEAVTERIAGTDRPLLHGEEDPLQRWKRIFAERRALYEEVADARFDTSRVPMSRVADQVVEWMRGRA</sequence>
<feature type="binding site" evidence="11">
    <location>
        <position position="64"/>
    </location>
    <ligand>
        <name>substrate</name>
    </ligand>
</feature>
<dbReference type="EMBL" id="JYIT01000085">
    <property type="protein sequence ID" value="KJL18861.1"/>
    <property type="molecule type" value="Genomic_DNA"/>
</dbReference>
<dbReference type="CDD" id="cd00464">
    <property type="entry name" value="SK"/>
    <property type="match status" value="1"/>
</dbReference>
<comment type="caution">
    <text evidence="12">The sequence shown here is derived from an EMBL/GenBank/DDBJ whole genome shotgun (WGS) entry which is preliminary data.</text>
</comment>
<dbReference type="OrthoDB" id="9800332at2"/>
<feature type="binding site" evidence="11">
    <location>
        <position position="141"/>
    </location>
    <ligand>
        <name>substrate</name>
    </ligand>
</feature>
<dbReference type="GO" id="GO:0008652">
    <property type="term" value="P:amino acid biosynthetic process"/>
    <property type="evidence" value="ECO:0007669"/>
    <property type="project" value="UniProtKB-KW"/>
</dbReference>
<dbReference type="GO" id="GO:0009423">
    <property type="term" value="P:chorismate biosynthetic process"/>
    <property type="evidence" value="ECO:0007669"/>
    <property type="project" value="UniProtKB-UniRule"/>
</dbReference>
<keyword evidence="9 11" id="KW-0057">Aromatic amino acid biosynthesis</keyword>
<dbReference type="GO" id="GO:0005524">
    <property type="term" value="F:ATP binding"/>
    <property type="evidence" value="ECO:0007669"/>
    <property type="project" value="UniProtKB-UniRule"/>
</dbReference>
<dbReference type="InterPro" id="IPR023000">
    <property type="entry name" value="Shikimate_kinase_CS"/>
</dbReference>
<feature type="binding site" evidence="11">
    <location>
        <position position="85"/>
    </location>
    <ligand>
        <name>substrate</name>
    </ligand>
</feature>
<keyword evidence="5 11" id="KW-0808">Transferase</keyword>
<dbReference type="Gene3D" id="3.40.50.300">
    <property type="entry name" value="P-loop containing nucleotide triphosphate hydrolases"/>
    <property type="match status" value="1"/>
</dbReference>
<evidence type="ECO:0000256" key="9">
    <source>
        <dbReference type="ARBA" id="ARBA00023141"/>
    </source>
</evidence>
<comment type="function">
    <text evidence="11">Catalyzes the specific phosphorylation of the 3-hydroxyl group of shikimic acid using ATP as a cosubstrate.</text>
</comment>
<dbReference type="Proteomes" id="UP000033448">
    <property type="component" value="Unassembled WGS sequence"/>
</dbReference>
<feature type="binding site" evidence="11">
    <location>
        <position position="23"/>
    </location>
    <ligand>
        <name>Mg(2+)</name>
        <dbReference type="ChEBI" id="CHEBI:18420"/>
    </ligand>
</feature>
<evidence type="ECO:0000313" key="13">
    <source>
        <dbReference type="Proteomes" id="UP000033448"/>
    </source>
</evidence>
<dbReference type="HAMAP" id="MF_00109">
    <property type="entry name" value="Shikimate_kinase"/>
    <property type="match status" value="1"/>
</dbReference>
<keyword evidence="11" id="KW-0460">Magnesium</keyword>
<keyword evidence="6 11" id="KW-0547">Nucleotide-binding</keyword>
<comment type="similarity">
    <text evidence="2 11">Belongs to the shikimate kinase family.</text>
</comment>
<evidence type="ECO:0000256" key="6">
    <source>
        <dbReference type="ARBA" id="ARBA00022741"/>
    </source>
</evidence>
<evidence type="ECO:0000256" key="5">
    <source>
        <dbReference type="ARBA" id="ARBA00022679"/>
    </source>
</evidence>
<comment type="catalytic activity">
    <reaction evidence="10 11">
        <text>shikimate + ATP = 3-phosphoshikimate + ADP + H(+)</text>
        <dbReference type="Rhea" id="RHEA:13121"/>
        <dbReference type="ChEBI" id="CHEBI:15378"/>
        <dbReference type="ChEBI" id="CHEBI:30616"/>
        <dbReference type="ChEBI" id="CHEBI:36208"/>
        <dbReference type="ChEBI" id="CHEBI:145989"/>
        <dbReference type="ChEBI" id="CHEBI:456216"/>
        <dbReference type="EC" id="2.7.1.71"/>
    </reaction>
</comment>
<evidence type="ECO:0000256" key="4">
    <source>
        <dbReference type="ARBA" id="ARBA00022605"/>
    </source>
</evidence>
<feature type="binding site" evidence="11">
    <location>
        <position position="41"/>
    </location>
    <ligand>
        <name>substrate</name>
    </ligand>
</feature>
<evidence type="ECO:0000256" key="2">
    <source>
        <dbReference type="ARBA" id="ARBA00006997"/>
    </source>
</evidence>
<comment type="pathway">
    <text evidence="1 11">Metabolic intermediate biosynthesis; chorismate biosynthesis; chorismate from D-erythrose 4-phosphate and phosphoenolpyruvate: step 5/7.</text>
</comment>
<keyword evidence="11" id="KW-0963">Cytoplasm</keyword>
<dbReference type="EC" id="2.7.1.71" evidence="3 11"/>
<evidence type="ECO:0000256" key="7">
    <source>
        <dbReference type="ARBA" id="ARBA00022777"/>
    </source>
</evidence>
<dbReference type="GO" id="GO:0000287">
    <property type="term" value="F:magnesium ion binding"/>
    <property type="evidence" value="ECO:0007669"/>
    <property type="project" value="UniProtKB-UniRule"/>
</dbReference>